<dbReference type="PROSITE" id="PS50943">
    <property type="entry name" value="HTH_CROC1"/>
    <property type="match status" value="1"/>
</dbReference>
<evidence type="ECO:0000313" key="3">
    <source>
        <dbReference type="Proteomes" id="UP001165489"/>
    </source>
</evidence>
<dbReference type="Pfam" id="PF13443">
    <property type="entry name" value="HTH_26"/>
    <property type="match status" value="1"/>
</dbReference>
<evidence type="ECO:0000313" key="2">
    <source>
        <dbReference type="EMBL" id="MCH7410685.1"/>
    </source>
</evidence>
<reference evidence="2" key="1">
    <citation type="submission" date="2022-03" db="EMBL/GenBank/DDBJ databases">
        <title>De novo assembled genomes of Belliella spp. (Cyclobacteriaceae) strains.</title>
        <authorList>
            <person name="Szabo A."/>
            <person name="Korponai K."/>
            <person name="Felfoldi T."/>
        </authorList>
    </citation>
    <scope>NUCLEOTIDE SEQUENCE</scope>
    <source>
        <strain evidence="2">DSM 111904</strain>
    </source>
</reference>
<name>A0ABS9V3B4_9BACT</name>
<sequence length="86" mass="9879">MDKKIYRIASLLADHGLDNKDLAELINVSDTTVTKWCKHHAQPSRDNIYKICKVLKVNPKDLVVTFNWPEGPSEAEIFLSEKKKNK</sequence>
<comment type="caution">
    <text evidence="2">The sequence shown here is derived from an EMBL/GenBank/DDBJ whole genome shotgun (WGS) entry which is preliminary data.</text>
</comment>
<protein>
    <submittedName>
        <fullName evidence="2">Helix-turn-helix domain-containing protein</fullName>
    </submittedName>
</protein>
<dbReference type="CDD" id="cd00093">
    <property type="entry name" value="HTH_XRE"/>
    <property type="match status" value="1"/>
</dbReference>
<dbReference type="InterPro" id="IPR010982">
    <property type="entry name" value="Lambda_DNA-bd_dom_sf"/>
</dbReference>
<dbReference type="InterPro" id="IPR001387">
    <property type="entry name" value="Cro/C1-type_HTH"/>
</dbReference>
<dbReference type="RefSeq" id="WP_241349046.1">
    <property type="nucleotide sequence ID" value="NZ_JAKZGP010000044.1"/>
</dbReference>
<gene>
    <name evidence="2" type="ORF">MM239_14855</name>
</gene>
<proteinExistence type="predicted"/>
<dbReference type="EMBL" id="JAKZGP010000044">
    <property type="protein sequence ID" value="MCH7410685.1"/>
    <property type="molecule type" value="Genomic_DNA"/>
</dbReference>
<feature type="domain" description="HTH cro/C1-type" evidence="1">
    <location>
        <begin position="8"/>
        <end position="62"/>
    </location>
</feature>
<organism evidence="2 3">
    <name type="scientific">Belliella filtrata</name>
    <dbReference type="NCBI Taxonomy" id="2923435"/>
    <lineage>
        <taxon>Bacteria</taxon>
        <taxon>Pseudomonadati</taxon>
        <taxon>Bacteroidota</taxon>
        <taxon>Cytophagia</taxon>
        <taxon>Cytophagales</taxon>
        <taxon>Cyclobacteriaceae</taxon>
        <taxon>Belliella</taxon>
    </lineage>
</organism>
<dbReference type="Gene3D" id="1.10.260.40">
    <property type="entry name" value="lambda repressor-like DNA-binding domains"/>
    <property type="match status" value="1"/>
</dbReference>
<evidence type="ECO:0000259" key="1">
    <source>
        <dbReference type="PROSITE" id="PS50943"/>
    </source>
</evidence>
<dbReference type="Proteomes" id="UP001165489">
    <property type="component" value="Unassembled WGS sequence"/>
</dbReference>
<accession>A0ABS9V3B4</accession>
<keyword evidence="3" id="KW-1185">Reference proteome</keyword>
<dbReference type="SMART" id="SM00530">
    <property type="entry name" value="HTH_XRE"/>
    <property type="match status" value="1"/>
</dbReference>
<dbReference type="SUPFAM" id="SSF47413">
    <property type="entry name" value="lambda repressor-like DNA-binding domains"/>
    <property type="match status" value="1"/>
</dbReference>